<comment type="caution">
    <text evidence="4">The sequence shown here is derived from an EMBL/GenBank/DDBJ whole genome shotgun (WGS) entry which is preliminary data.</text>
</comment>
<reference evidence="4 5" key="1">
    <citation type="submission" date="2015-08" db="EMBL/GenBank/DDBJ databases">
        <title>The genome of the Asian arowana (Scleropages formosus).</title>
        <authorList>
            <person name="Tan M.H."/>
            <person name="Gan H.M."/>
            <person name="Croft L.J."/>
            <person name="Austin C.M."/>
        </authorList>
    </citation>
    <scope>NUCLEOTIDE SEQUENCE [LARGE SCALE GENOMIC DNA]</scope>
    <source>
        <strain evidence="4">Aro1</strain>
    </source>
</reference>
<feature type="coiled-coil region" evidence="2">
    <location>
        <begin position="26"/>
        <end position="67"/>
    </location>
</feature>
<proteinExistence type="predicted"/>
<dbReference type="GO" id="GO:0047496">
    <property type="term" value="P:vesicle transport along microtubule"/>
    <property type="evidence" value="ECO:0007669"/>
    <property type="project" value="TreeGrafter"/>
</dbReference>
<accession>A0A0N8JV37</accession>
<feature type="region of interest" description="Disordered" evidence="3">
    <location>
        <begin position="332"/>
        <end position="371"/>
    </location>
</feature>
<feature type="non-terminal residue" evidence="4">
    <location>
        <position position="1"/>
    </location>
</feature>
<dbReference type="PANTHER" id="PTHR32123">
    <property type="entry name" value="BICD FAMILY-LIKE CARGO ADAPTER"/>
    <property type="match status" value="1"/>
</dbReference>
<protein>
    <submittedName>
        <fullName evidence="4">Uncharacterized protein</fullName>
    </submittedName>
</protein>
<dbReference type="EMBL" id="JARO02017804">
    <property type="protein sequence ID" value="KPP57049.1"/>
    <property type="molecule type" value="Genomic_DNA"/>
</dbReference>
<dbReference type="GO" id="GO:0055107">
    <property type="term" value="P:Golgi to secretory granule transport"/>
    <property type="evidence" value="ECO:0007669"/>
    <property type="project" value="TreeGrafter"/>
</dbReference>
<feature type="compositionally biased region" description="Basic and acidic residues" evidence="3">
    <location>
        <begin position="360"/>
        <end position="371"/>
    </location>
</feature>
<organism evidence="4 5">
    <name type="scientific">Scleropages formosus</name>
    <name type="common">Asian bonytongue</name>
    <name type="synonym">Osteoglossum formosum</name>
    <dbReference type="NCBI Taxonomy" id="113540"/>
    <lineage>
        <taxon>Eukaryota</taxon>
        <taxon>Metazoa</taxon>
        <taxon>Chordata</taxon>
        <taxon>Craniata</taxon>
        <taxon>Vertebrata</taxon>
        <taxon>Euteleostomi</taxon>
        <taxon>Actinopterygii</taxon>
        <taxon>Neopterygii</taxon>
        <taxon>Teleostei</taxon>
        <taxon>Osteoglossocephala</taxon>
        <taxon>Osteoglossomorpha</taxon>
        <taxon>Osteoglossiformes</taxon>
        <taxon>Osteoglossidae</taxon>
        <taxon>Scleropages</taxon>
    </lineage>
</organism>
<evidence type="ECO:0000313" key="4">
    <source>
        <dbReference type="EMBL" id="KPP57049.1"/>
    </source>
</evidence>
<keyword evidence="1 2" id="KW-0175">Coiled coil</keyword>
<name>A0A0N8JV37_SCLFO</name>
<feature type="compositionally biased region" description="Basic and acidic residues" evidence="3">
    <location>
        <begin position="332"/>
        <end position="342"/>
    </location>
</feature>
<evidence type="ECO:0000256" key="2">
    <source>
        <dbReference type="SAM" id="Coils"/>
    </source>
</evidence>
<evidence type="ECO:0000256" key="3">
    <source>
        <dbReference type="SAM" id="MobiDB-lite"/>
    </source>
</evidence>
<dbReference type="InterPro" id="IPR051149">
    <property type="entry name" value="Spindly/BICDR_Dynein_Adapter"/>
</dbReference>
<gene>
    <name evidence="4" type="ORF">Z043_125267</name>
</gene>
<evidence type="ECO:0000313" key="5">
    <source>
        <dbReference type="Proteomes" id="UP000034805"/>
    </source>
</evidence>
<dbReference type="PANTHER" id="PTHR32123:SF13">
    <property type="entry name" value="BICAUDAL D-RELATED PROTEIN HOMOLOG"/>
    <property type="match status" value="1"/>
</dbReference>
<sequence length="371" mass="41973">ATEAERLLSAQVQSLREDFEKKSISTDEHMTRLENLQAEIRILSERKRELERRMSAVLAENDVLQAAVDAIQERRAVFYAAAGMEWDLCECPGDPAERNSALRSDAVRPETIWSSPQLHQIRLDVRDMATSHEPLGSRLEELSAEENLLDETEREEVTQQLWEVQCQVHLLCCELRGTDTTDPALPPEMPSTQDVSVERLRGNLMELRGLVQNLLDHSETMHALLPPPLRASTVVNCVGGEKLRCRSPEDRDSPSFEFEGRRESSPSFTFALPLWASGGCLLDSLRCGGTAPETQLQRLKEELQEAKELLSRERERARSSQQEVALLSMELRSARREERESPRAAAGLQEEPAERLLSAVRERERDDAVAK</sequence>
<evidence type="ECO:0000256" key="1">
    <source>
        <dbReference type="ARBA" id="ARBA00023054"/>
    </source>
</evidence>
<dbReference type="AlphaFoldDB" id="A0A0N8JV37"/>
<dbReference type="Proteomes" id="UP000034805">
    <property type="component" value="Unassembled WGS sequence"/>
</dbReference>